<dbReference type="RefSeq" id="WP_040275453.1">
    <property type="nucleotide sequence ID" value="NZ_JABFDS010000001.1"/>
</dbReference>
<evidence type="ECO:0000313" key="2">
    <source>
        <dbReference type="Proteomes" id="UP000042997"/>
    </source>
</evidence>
<evidence type="ECO:0000313" key="1">
    <source>
        <dbReference type="EMBL" id="CDZ92293.1"/>
    </source>
</evidence>
<dbReference type="Proteomes" id="UP000042997">
    <property type="component" value="Unassembled WGS sequence"/>
</dbReference>
<name>A0A098BUA6_9NOCA</name>
<sequence>MPSKVAQLEIARHQRELILKPRAAHVFGAPTTTPVVLNITEGPSSQLAELPVGYYDFGLLDKEDAITLSREMEKADINAIGYSNPVRSDITSDIFGMAFKGLETNRFNIETNLGVDLSGVTPDPVTGEVSFDQPAVALIRRQRYMMLSEVGSGVDTIYFGRQFLAGEVAETGEQTVTDGEGYLGWPFTVNAMVDTLYGVSVRHHFGGPGWKNLLEEAGFDPKATYVVTIGGNPTGGTFTLSFGGQTTAPIAFNATAAAVQAALEALSNLDAGDVTVTGTAGGPYTVKIDVAKIGTLTGSGTALTPSGTVTIS</sequence>
<organism evidence="1 2">
    <name type="scientific">Rhodococcus ruber</name>
    <dbReference type="NCBI Taxonomy" id="1830"/>
    <lineage>
        <taxon>Bacteria</taxon>
        <taxon>Bacillati</taxon>
        <taxon>Actinomycetota</taxon>
        <taxon>Actinomycetes</taxon>
        <taxon>Mycobacteriales</taxon>
        <taxon>Nocardiaceae</taxon>
        <taxon>Rhodococcus</taxon>
    </lineage>
</organism>
<reference evidence="1 2" key="1">
    <citation type="journal article" date="2014" name="Genome Announc.">
        <title>Draft Genome Sequence of Propane- and Butane-Oxidizing Actinobacterium Rhodococcus ruber IEGM 231.</title>
        <authorList>
            <person name="Ivshina I.B."/>
            <person name="Kuyukina M.S."/>
            <person name="Krivoruchko A.V."/>
            <person name="Barbe V."/>
            <person name="Fischer C."/>
        </authorList>
    </citation>
    <scope>NUCLEOTIDE SEQUENCE [LARGE SCALE GENOMIC DNA]</scope>
</reference>
<gene>
    <name evidence="1" type="ORF">RHRU231_930172</name>
</gene>
<protein>
    <submittedName>
        <fullName evidence="1">Main tail protein</fullName>
    </submittedName>
</protein>
<proteinExistence type="predicted"/>
<accession>A0A098BUA6</accession>
<dbReference type="AlphaFoldDB" id="A0A098BUA6"/>
<dbReference type="EMBL" id="CCSD01000109">
    <property type="protein sequence ID" value="CDZ92293.1"/>
    <property type="molecule type" value="Genomic_DNA"/>
</dbReference>